<organism evidence="1 2">
    <name type="scientific">Neurospora intermedia</name>
    <dbReference type="NCBI Taxonomy" id="5142"/>
    <lineage>
        <taxon>Eukaryota</taxon>
        <taxon>Fungi</taxon>
        <taxon>Dikarya</taxon>
        <taxon>Ascomycota</taxon>
        <taxon>Pezizomycotina</taxon>
        <taxon>Sordariomycetes</taxon>
        <taxon>Sordariomycetidae</taxon>
        <taxon>Sordariales</taxon>
        <taxon>Sordariaceae</taxon>
        <taxon>Neurospora</taxon>
    </lineage>
</organism>
<evidence type="ECO:0000313" key="2">
    <source>
        <dbReference type="Proteomes" id="UP001451303"/>
    </source>
</evidence>
<keyword evidence="2" id="KW-1185">Reference proteome</keyword>
<sequence>MDSMSKPTSNLATATALQPHGLVWFAVSDTAKGCRIGKDQSRSSRIAWNPELVLDLLLQACCRSSCRRLPSLRSSPRIPTSQEPMLVSENTCWSIGYWVRYDRQVSGSQGPVLCSRMLGTTAMYPIISFCACKRKVFTGFSNNERHLDSFHIFPASSLLLFRRRKENTLLSLACHPLGRLADGDAMICYAGGSVTARLMLDFPHCWSGSSPCQASGKVKSYPS</sequence>
<protein>
    <submittedName>
        <fullName evidence="1">Uncharacterized protein</fullName>
    </submittedName>
</protein>
<dbReference type="EMBL" id="JAVLET010000001">
    <property type="protein sequence ID" value="KAL0475417.1"/>
    <property type="molecule type" value="Genomic_DNA"/>
</dbReference>
<accession>A0ABR3DRY6</accession>
<proteinExistence type="predicted"/>
<dbReference type="Proteomes" id="UP001451303">
    <property type="component" value="Unassembled WGS sequence"/>
</dbReference>
<name>A0ABR3DRY6_NEUIN</name>
<gene>
    <name evidence="1" type="ORF">QR685DRAFT_512695</name>
</gene>
<evidence type="ECO:0000313" key="1">
    <source>
        <dbReference type="EMBL" id="KAL0475417.1"/>
    </source>
</evidence>
<comment type="caution">
    <text evidence="1">The sequence shown here is derived from an EMBL/GenBank/DDBJ whole genome shotgun (WGS) entry which is preliminary data.</text>
</comment>
<reference evidence="1 2" key="1">
    <citation type="submission" date="2023-09" db="EMBL/GenBank/DDBJ databases">
        <title>Multi-omics analysis of a traditional fermented food reveals byproduct-associated fungal strains for waste-to-food upcycling.</title>
        <authorList>
            <consortium name="Lawrence Berkeley National Laboratory"/>
            <person name="Rekdal V.M."/>
            <person name="Villalobos-Escobedo J.M."/>
            <person name="Rodriguez-Valeron N."/>
            <person name="Garcia M.O."/>
            <person name="Vasquez D.P."/>
            <person name="Damayanti I."/>
            <person name="Sorensen P.M."/>
            <person name="Baidoo E.E."/>
            <person name="De Carvalho A.C."/>
            <person name="Riley R."/>
            <person name="Lipzen A."/>
            <person name="He G."/>
            <person name="Yan M."/>
            <person name="Haridas S."/>
            <person name="Daum C."/>
            <person name="Yoshinaga Y."/>
            <person name="Ng V."/>
            <person name="Grigoriev I.V."/>
            <person name="Munk R."/>
            <person name="Nuraida L."/>
            <person name="Wijaya C.H."/>
            <person name="Morales P.-C."/>
            <person name="Keasling J.D."/>
        </authorList>
    </citation>
    <scope>NUCLEOTIDE SEQUENCE [LARGE SCALE GENOMIC DNA]</scope>
    <source>
        <strain evidence="1 2">FGSC 2613</strain>
    </source>
</reference>